<proteinExistence type="predicted"/>
<dbReference type="Pfam" id="PF04307">
    <property type="entry name" value="YdjM"/>
    <property type="match status" value="1"/>
</dbReference>
<keyword evidence="1" id="KW-0472">Membrane</keyword>
<dbReference type="RefSeq" id="WP_104064285.1">
    <property type="nucleotide sequence ID" value="NZ_NIQH01000004.1"/>
</dbReference>
<dbReference type="AlphaFoldDB" id="A0A855NAT1"/>
<feature type="transmembrane region" description="Helical" evidence="1">
    <location>
        <begin position="77"/>
        <end position="93"/>
    </location>
</feature>
<feature type="transmembrane region" description="Helical" evidence="1">
    <location>
        <begin position="99"/>
        <end position="118"/>
    </location>
</feature>
<feature type="transmembrane region" description="Helical" evidence="1">
    <location>
        <begin position="33"/>
        <end position="50"/>
    </location>
</feature>
<evidence type="ECO:0000313" key="2">
    <source>
        <dbReference type="EMBL" id="PPB71583.1"/>
    </source>
</evidence>
<evidence type="ECO:0000256" key="1">
    <source>
        <dbReference type="SAM" id="Phobius"/>
    </source>
</evidence>
<accession>A0A855NAT1</accession>
<feature type="transmembrane region" description="Helical" evidence="1">
    <location>
        <begin position="156"/>
        <end position="174"/>
    </location>
</feature>
<name>A0A855NAT1_CAMHY</name>
<dbReference type="PANTHER" id="PTHR35531">
    <property type="entry name" value="INNER MEMBRANE PROTEIN YBCI-RELATED"/>
    <property type="match status" value="1"/>
</dbReference>
<dbReference type="InterPro" id="IPR007404">
    <property type="entry name" value="YdjM-like"/>
</dbReference>
<evidence type="ECO:0000313" key="3">
    <source>
        <dbReference type="Proteomes" id="UP000239685"/>
    </source>
</evidence>
<evidence type="ECO:0008006" key="4">
    <source>
        <dbReference type="Google" id="ProtNLM"/>
    </source>
</evidence>
<dbReference type="PANTHER" id="PTHR35531:SF1">
    <property type="entry name" value="INNER MEMBRANE PROTEIN YBCI-RELATED"/>
    <property type="match status" value="1"/>
</dbReference>
<feature type="transmembrane region" description="Helical" evidence="1">
    <location>
        <begin position="7"/>
        <end position="27"/>
    </location>
</feature>
<protein>
    <recommendedName>
        <fullName evidence="4">Metal-dependent hydrolase</fullName>
    </recommendedName>
</protein>
<keyword evidence="1" id="KW-1133">Transmembrane helix</keyword>
<reference evidence="2 3" key="1">
    <citation type="submission" date="2017-06" db="EMBL/GenBank/DDBJ databases">
        <title>Updating the genomic taxonomy and epidemiology of Campylobacter hyointestinalis; discovery in New Zealand farmed ruminants.</title>
        <authorList>
            <person name="Wilkinson D.A."/>
            <person name="Fayaz A."/>
            <person name="Biggs P.J."/>
            <person name="Midwinter A.C."/>
        </authorList>
    </citation>
    <scope>NUCLEOTIDE SEQUENCE [LARGE SCALE GENOMIC DNA]</scope>
    <source>
        <strain evidence="2 3">S1614a</strain>
    </source>
</reference>
<dbReference type="Proteomes" id="UP000239685">
    <property type="component" value="Unassembled WGS sequence"/>
</dbReference>
<comment type="caution">
    <text evidence="2">The sequence shown here is derived from an EMBL/GenBank/DDBJ whole genome shotgun (WGS) entry which is preliminary data.</text>
</comment>
<organism evidence="2 3">
    <name type="scientific">Campylobacter hyointestinalis subsp. hyointestinalis</name>
    <dbReference type="NCBI Taxonomy" id="91352"/>
    <lineage>
        <taxon>Bacteria</taxon>
        <taxon>Pseudomonadati</taxon>
        <taxon>Campylobacterota</taxon>
        <taxon>Epsilonproteobacteria</taxon>
        <taxon>Campylobacterales</taxon>
        <taxon>Campylobacteraceae</taxon>
        <taxon>Campylobacter</taxon>
    </lineage>
</organism>
<dbReference type="EMBL" id="NIQP01000005">
    <property type="protein sequence ID" value="PPB71583.1"/>
    <property type="molecule type" value="Genomic_DNA"/>
</dbReference>
<keyword evidence="1" id="KW-0812">Transmembrane</keyword>
<gene>
    <name evidence="2" type="ORF">CDQ78_06280</name>
</gene>
<sequence length="182" mass="20454">MVHTTHVSFAISVALAPITTLSYFANININEQVLGLFIFGISIGAIFPDIDEPNSKIGKKCIGISEIIKTLFGHRGATHYFVAPIFMTLLLILSNTKNIMVLSISFGFITGYFLHIIGDSMTKSGINKAFWPLSNKSFGLFPKKYRFYTNSSVERFIVLPLSTSIMLFELYVIFRDIFVHLQ</sequence>